<dbReference type="Pfam" id="PF01205">
    <property type="entry name" value="Impact_N"/>
    <property type="match status" value="1"/>
</dbReference>
<dbReference type="Gene3D" id="3.30.230.30">
    <property type="entry name" value="Impact, N-terminal domain"/>
    <property type="match status" value="1"/>
</dbReference>
<dbReference type="InterPro" id="IPR001498">
    <property type="entry name" value="Impact_N"/>
</dbReference>
<accession>A0A183E799</accession>
<evidence type="ECO:0000259" key="2">
    <source>
        <dbReference type="Pfam" id="PF01205"/>
    </source>
</evidence>
<protein>
    <submittedName>
        <fullName evidence="3">UPF0029 domain-containing protein</fullName>
    </submittedName>
</protein>
<dbReference type="InterPro" id="IPR020568">
    <property type="entry name" value="Ribosomal_Su5_D2-typ_SF"/>
</dbReference>
<dbReference type="GO" id="GO:0006446">
    <property type="term" value="P:regulation of translational initiation"/>
    <property type="evidence" value="ECO:0007669"/>
    <property type="project" value="TreeGrafter"/>
</dbReference>
<dbReference type="SUPFAM" id="SSF54211">
    <property type="entry name" value="Ribosomal protein S5 domain 2-like"/>
    <property type="match status" value="1"/>
</dbReference>
<dbReference type="AlphaFoldDB" id="A0A183E799"/>
<dbReference type="GO" id="GO:0140469">
    <property type="term" value="P:GCN2-mediated signaling"/>
    <property type="evidence" value="ECO:0007669"/>
    <property type="project" value="TreeGrafter"/>
</dbReference>
<dbReference type="InterPro" id="IPR036956">
    <property type="entry name" value="Impact_N_sf"/>
</dbReference>
<dbReference type="WBParaSite" id="GPUH_0001686201-mRNA-1">
    <property type="protein sequence ID" value="GPUH_0001686201-mRNA-1"/>
    <property type="gene ID" value="GPUH_0001686201"/>
</dbReference>
<dbReference type="PANTHER" id="PTHR16301:SF25">
    <property type="entry name" value="PROTEIN IMPACT"/>
    <property type="match status" value="1"/>
</dbReference>
<evidence type="ECO:0000256" key="1">
    <source>
        <dbReference type="ARBA" id="ARBA00007665"/>
    </source>
</evidence>
<proteinExistence type="inferred from homology"/>
<feature type="domain" description="Impact N-terminal" evidence="2">
    <location>
        <begin position="88"/>
        <end position="197"/>
    </location>
</feature>
<organism evidence="3">
    <name type="scientific">Gongylonema pulchrum</name>
    <dbReference type="NCBI Taxonomy" id="637853"/>
    <lineage>
        <taxon>Eukaryota</taxon>
        <taxon>Metazoa</taxon>
        <taxon>Ecdysozoa</taxon>
        <taxon>Nematoda</taxon>
        <taxon>Chromadorea</taxon>
        <taxon>Rhabditida</taxon>
        <taxon>Spirurina</taxon>
        <taxon>Spiruromorpha</taxon>
        <taxon>Spiruroidea</taxon>
        <taxon>Gongylonematidae</taxon>
        <taxon>Gongylonema</taxon>
    </lineage>
</organism>
<dbReference type="GO" id="GO:0005737">
    <property type="term" value="C:cytoplasm"/>
    <property type="evidence" value="ECO:0007669"/>
    <property type="project" value="TreeGrafter"/>
</dbReference>
<comment type="similarity">
    <text evidence="1">Belongs to the IMPACT family.</text>
</comment>
<name>A0A183E799_9BILA</name>
<reference evidence="3" key="1">
    <citation type="submission" date="2016-06" db="UniProtKB">
        <authorList>
            <consortium name="WormBaseParasite"/>
        </authorList>
    </citation>
    <scope>IDENTIFICATION</scope>
</reference>
<evidence type="ECO:0000313" key="3">
    <source>
        <dbReference type="WBParaSite" id="GPUH_0001686201-mRNA-1"/>
    </source>
</evidence>
<dbReference type="InterPro" id="IPR023582">
    <property type="entry name" value="Impact"/>
</dbReference>
<dbReference type="PANTHER" id="PTHR16301">
    <property type="entry name" value="IMPACT-RELATED"/>
    <property type="match status" value="1"/>
</dbReference>
<sequence length="205" mass="23068">LLESQKLNIKHALNELYGNNIGQPVLYEWIAHLKSYLAECAESSSREAKRPNEGPCVVATAIPDTALLTTDRLVRLPTIISSNTILDRRSTFQAHVAEVFSKEEVILALNKLKENNKIARATHNIYAWLTEEFVKGRWIRQHDCDDDGEIGAGAKLLNLLELMKAKNVLVVVTRWYGGIHLGPDRFRHICNIARQALVDNGFSGR</sequence>